<name>A0A9N9PSA2_9HELO</name>
<organism evidence="2 3">
    <name type="scientific">Hymenoscyphus fraxineus</name>
    <dbReference type="NCBI Taxonomy" id="746836"/>
    <lineage>
        <taxon>Eukaryota</taxon>
        <taxon>Fungi</taxon>
        <taxon>Dikarya</taxon>
        <taxon>Ascomycota</taxon>
        <taxon>Pezizomycotina</taxon>
        <taxon>Leotiomycetes</taxon>
        <taxon>Helotiales</taxon>
        <taxon>Helotiaceae</taxon>
        <taxon>Hymenoscyphus</taxon>
    </lineage>
</organism>
<evidence type="ECO:0000256" key="1">
    <source>
        <dbReference type="SAM" id="MobiDB-lite"/>
    </source>
</evidence>
<feature type="region of interest" description="Disordered" evidence="1">
    <location>
        <begin position="191"/>
        <end position="280"/>
    </location>
</feature>
<proteinExistence type="predicted"/>
<feature type="compositionally biased region" description="Basic and acidic residues" evidence="1">
    <location>
        <begin position="262"/>
        <end position="272"/>
    </location>
</feature>
<sequence length="309" mass="33998">MRLYTVLGICSRCCSYDRKCKCKGKGKDRLSHRGNEDESGQWSKQALFSSKSANQRRAIGYRGYLSEHLLTPAHTHICSHLLAPRPWPKMRPINSVKLREARWSKGPREAACLRLRRIKRQILCSVCVSVVLRDAYCDWDCDCVVPAVLAGMRHVLPTRENGRGKARNQGGCGCKRVWLANDYDPPLVQAARVSRPSASGSSGSDEPNGVGQSVSSSLSQHGSPHHDATSRESEDGRFTPSSFSSVVQNLKNPSMNHTKYSVGRDEPVKERLPSSPLLSSPPLAPLYSRASGWASMGFPCLLKSLPPTG</sequence>
<evidence type="ECO:0000313" key="2">
    <source>
        <dbReference type="EMBL" id="CAG8952327.1"/>
    </source>
</evidence>
<accession>A0A9N9PSA2</accession>
<reference evidence="2" key="1">
    <citation type="submission" date="2021-07" db="EMBL/GenBank/DDBJ databases">
        <authorList>
            <person name="Durling M."/>
        </authorList>
    </citation>
    <scope>NUCLEOTIDE SEQUENCE</scope>
</reference>
<comment type="caution">
    <text evidence="2">The sequence shown here is derived from an EMBL/GenBank/DDBJ whole genome shotgun (WGS) entry which is preliminary data.</text>
</comment>
<dbReference type="OrthoDB" id="10490168at2759"/>
<evidence type="ECO:0000313" key="3">
    <source>
        <dbReference type="Proteomes" id="UP000696280"/>
    </source>
</evidence>
<feature type="compositionally biased region" description="Low complexity" evidence="1">
    <location>
        <begin position="191"/>
        <end position="222"/>
    </location>
</feature>
<feature type="compositionally biased region" description="Polar residues" evidence="1">
    <location>
        <begin position="239"/>
        <end position="259"/>
    </location>
</feature>
<keyword evidence="3" id="KW-1185">Reference proteome</keyword>
<gene>
    <name evidence="2" type="ORF">HYFRA_00001072</name>
</gene>
<feature type="compositionally biased region" description="Basic and acidic residues" evidence="1">
    <location>
        <begin position="224"/>
        <end position="237"/>
    </location>
</feature>
<dbReference type="AlphaFoldDB" id="A0A9N9PSA2"/>
<dbReference type="Proteomes" id="UP000696280">
    <property type="component" value="Unassembled WGS sequence"/>
</dbReference>
<protein>
    <submittedName>
        <fullName evidence="2">Uncharacterized protein</fullName>
    </submittedName>
</protein>
<dbReference type="EMBL" id="CAJVRL010000045">
    <property type="protein sequence ID" value="CAG8952327.1"/>
    <property type="molecule type" value="Genomic_DNA"/>
</dbReference>